<dbReference type="InterPro" id="IPR019826">
    <property type="entry name" value="Carboxylesterase_B_AS"/>
</dbReference>
<evidence type="ECO:0000256" key="4">
    <source>
        <dbReference type="ARBA" id="ARBA00023157"/>
    </source>
</evidence>
<evidence type="ECO:0000259" key="7">
    <source>
        <dbReference type="Pfam" id="PF00135"/>
    </source>
</evidence>
<dbReference type="InterPro" id="IPR029058">
    <property type="entry name" value="AB_hydrolase_fold"/>
</dbReference>
<evidence type="ECO:0000256" key="6">
    <source>
        <dbReference type="RuleBase" id="RU361235"/>
    </source>
</evidence>
<dbReference type="GO" id="GO:0052689">
    <property type="term" value="F:carboxylic ester hydrolase activity"/>
    <property type="evidence" value="ECO:0007669"/>
    <property type="project" value="UniProtKB-KW"/>
</dbReference>
<evidence type="ECO:0000313" key="8">
    <source>
        <dbReference type="Proteomes" id="UP000829291"/>
    </source>
</evidence>
<gene>
    <name evidence="9" type="primary">LOC107225479</name>
</gene>
<dbReference type="Proteomes" id="UP000829291">
    <property type="component" value="Chromosome 7"/>
</dbReference>
<dbReference type="Gene3D" id="3.40.50.1820">
    <property type="entry name" value="alpha/beta hydrolase"/>
    <property type="match status" value="1"/>
</dbReference>
<evidence type="ECO:0000256" key="3">
    <source>
        <dbReference type="ARBA" id="ARBA00022801"/>
    </source>
</evidence>
<dbReference type="KEGG" id="nlo:107225479"/>
<dbReference type="Pfam" id="PF00135">
    <property type="entry name" value="COesterase"/>
    <property type="match status" value="1"/>
</dbReference>
<keyword evidence="3 6" id="KW-0378">Hydrolase</keyword>
<proteinExistence type="inferred from homology"/>
<dbReference type="EC" id="3.1.1.-" evidence="6"/>
<dbReference type="AlphaFoldDB" id="A0A6J0C4R8"/>
<organism evidence="9">
    <name type="scientific">Neodiprion lecontei</name>
    <name type="common">Redheaded pine sawfly</name>
    <dbReference type="NCBI Taxonomy" id="441921"/>
    <lineage>
        <taxon>Eukaryota</taxon>
        <taxon>Metazoa</taxon>
        <taxon>Ecdysozoa</taxon>
        <taxon>Arthropoda</taxon>
        <taxon>Hexapoda</taxon>
        <taxon>Insecta</taxon>
        <taxon>Pterygota</taxon>
        <taxon>Neoptera</taxon>
        <taxon>Endopterygota</taxon>
        <taxon>Hymenoptera</taxon>
        <taxon>Tenthredinoidea</taxon>
        <taxon>Diprionidae</taxon>
        <taxon>Diprioninae</taxon>
        <taxon>Neodiprion</taxon>
    </lineage>
</organism>
<dbReference type="OrthoDB" id="19653at2759"/>
<dbReference type="InterPro" id="IPR002018">
    <property type="entry name" value="CarbesteraseB"/>
</dbReference>
<accession>A0A6J0C4R8</accession>
<keyword evidence="5" id="KW-0325">Glycoprotein</keyword>
<evidence type="ECO:0000256" key="5">
    <source>
        <dbReference type="ARBA" id="ARBA00023180"/>
    </source>
</evidence>
<dbReference type="RefSeq" id="XP_015521450.2">
    <property type="nucleotide sequence ID" value="XM_015665964.2"/>
</dbReference>
<keyword evidence="2" id="KW-0719">Serine esterase</keyword>
<dbReference type="InParanoid" id="A0A6J0C4R8"/>
<sequence>MAGPVVNVKQGLLRGAEVENEFGGSFISFKGVPYAAPPVGDLRFKEPQPLQPWTGIRHALAEGNQCPQRDECSRQIEGDDDCLYLNVATPSLEGSRPVMVWIHGGGFIWGDGGSNLYGPNRLVKMNVVVVSMNYRLGVFGFLHLDHEVAPGNLGMKDQVAGLKWVRENIGKFGGDPKNITIFGHSAGGSSVHYHLLSPLSKGLFEKAIAHSGVAFNPWASVSKTVELAHRLVKHLGKDTKDPHKIIEFLRTIPALELAKAQEDIRTPEEISLSIATFGVCVDDKISEPFLPRSAREIPADGCYDVPLMLGYVSHEGLDCTVGLTDEVYANGDQYFETRVSHGLCRLHLSKVPIAIKEIRKFYFKDKPFNAEVIEDYIQYTGDIEYLVGIHDLVENRSEAKSPTYLYRFFHNPPRKLSTTHFVEKDIEGVAHGDELPFIFYPAHFRHINFIEPGSTEELISKRFLRMWTDFARTGNPTPKLDDLINAKWEPVTTAAKNYMAIGAEIIPGVNPDQDSIQFWKRLRETYKY</sequence>
<dbReference type="GeneID" id="107225479"/>
<evidence type="ECO:0000256" key="1">
    <source>
        <dbReference type="ARBA" id="ARBA00005964"/>
    </source>
</evidence>
<keyword evidence="8" id="KW-1185">Reference proteome</keyword>
<protein>
    <recommendedName>
        <fullName evidence="6">Carboxylic ester hydrolase</fullName>
        <ecNumber evidence="6">3.1.1.-</ecNumber>
    </recommendedName>
</protein>
<dbReference type="PANTHER" id="PTHR43142:SF1">
    <property type="entry name" value="CARBOXYLIC ESTER HYDROLASE"/>
    <property type="match status" value="1"/>
</dbReference>
<evidence type="ECO:0000313" key="9">
    <source>
        <dbReference type="RefSeq" id="XP_015521450.2"/>
    </source>
</evidence>
<keyword evidence="4" id="KW-1015">Disulfide bond</keyword>
<name>A0A6J0C4R8_NEOLC</name>
<dbReference type="PANTHER" id="PTHR43142">
    <property type="entry name" value="CARBOXYLIC ESTER HYDROLASE"/>
    <property type="match status" value="1"/>
</dbReference>
<evidence type="ECO:0000256" key="2">
    <source>
        <dbReference type="ARBA" id="ARBA00022487"/>
    </source>
</evidence>
<dbReference type="SUPFAM" id="SSF53474">
    <property type="entry name" value="alpha/beta-Hydrolases"/>
    <property type="match status" value="1"/>
</dbReference>
<reference evidence="9" key="1">
    <citation type="submission" date="2025-08" db="UniProtKB">
        <authorList>
            <consortium name="RefSeq"/>
        </authorList>
    </citation>
    <scope>IDENTIFICATION</scope>
    <source>
        <tissue evidence="9">Thorax and Abdomen</tissue>
    </source>
</reference>
<comment type="similarity">
    <text evidence="1 6">Belongs to the type-B carboxylesterase/lipase family.</text>
</comment>
<dbReference type="PROSITE" id="PS00122">
    <property type="entry name" value="CARBOXYLESTERASE_B_1"/>
    <property type="match status" value="1"/>
</dbReference>
<feature type="domain" description="Carboxylesterase type B" evidence="7">
    <location>
        <begin position="4"/>
        <end position="519"/>
    </location>
</feature>